<protein>
    <recommendedName>
        <fullName evidence="4">DUF4149 domain-containing protein</fullName>
    </recommendedName>
</protein>
<keyword evidence="3" id="KW-1185">Reference proteome</keyword>
<reference evidence="2 3" key="1">
    <citation type="journal article" date="2015" name="Genome Announc.">
        <title>Draft Genome Sequence of the Terrestrial Cyanobacterium Scytonema millei VB511283, Isolated from Eastern India.</title>
        <authorList>
            <person name="Sen D."/>
            <person name="Chandrababunaidu M.M."/>
            <person name="Singh D."/>
            <person name="Sanghi N."/>
            <person name="Ghorai A."/>
            <person name="Mishra G.P."/>
            <person name="Madduluri M."/>
            <person name="Adhikary S.P."/>
            <person name="Tripathy S."/>
        </authorList>
    </citation>
    <scope>NUCLEOTIDE SEQUENCE [LARGE SCALE GENOMIC DNA]</scope>
    <source>
        <strain evidence="2 3">VB511283</strain>
    </source>
</reference>
<gene>
    <name evidence="2" type="ORF">QH73_0002115</name>
</gene>
<accession>A0A9X5E270</accession>
<name>A0A9X5E270_9CYAN</name>
<sequence length="169" mass="18665">MTVASTTQLKRPIWHTVVILTLGLWLGGSLLLDWVIMPSLYVSGMMTQPGFTSAGYFMFWNFNRIELLSAALVLTGVLALGKSQLYHANLAWKAAILSSLLLAIALINTYFLTPNMCAVGMPLNVFESVQEIPSVMNQLHAGYWLLEVVKLSVGGTLLVWCFRQKAEVS</sequence>
<proteinExistence type="predicted"/>
<evidence type="ECO:0008006" key="4">
    <source>
        <dbReference type="Google" id="ProtNLM"/>
    </source>
</evidence>
<dbReference type="RefSeq" id="WP_039715041.1">
    <property type="nucleotide sequence ID" value="NZ_JTJC03000001.1"/>
</dbReference>
<feature type="transmembrane region" description="Helical" evidence="1">
    <location>
        <begin position="12"/>
        <end position="37"/>
    </location>
</feature>
<keyword evidence="1" id="KW-0812">Transmembrane</keyword>
<dbReference type="EMBL" id="JTJC03000001">
    <property type="protein sequence ID" value="NHC33468.1"/>
    <property type="molecule type" value="Genomic_DNA"/>
</dbReference>
<evidence type="ECO:0000313" key="3">
    <source>
        <dbReference type="Proteomes" id="UP000031532"/>
    </source>
</evidence>
<organism evidence="2 3">
    <name type="scientific">Scytonema millei VB511283</name>
    <dbReference type="NCBI Taxonomy" id="1245923"/>
    <lineage>
        <taxon>Bacteria</taxon>
        <taxon>Bacillati</taxon>
        <taxon>Cyanobacteriota</taxon>
        <taxon>Cyanophyceae</taxon>
        <taxon>Nostocales</taxon>
        <taxon>Scytonemataceae</taxon>
        <taxon>Scytonema</taxon>
    </lineage>
</organism>
<dbReference type="Proteomes" id="UP000031532">
    <property type="component" value="Unassembled WGS sequence"/>
</dbReference>
<feature type="transmembrane region" description="Helical" evidence="1">
    <location>
        <begin position="141"/>
        <end position="162"/>
    </location>
</feature>
<evidence type="ECO:0000313" key="2">
    <source>
        <dbReference type="EMBL" id="NHC33468.1"/>
    </source>
</evidence>
<dbReference type="AlphaFoldDB" id="A0A9X5E270"/>
<dbReference type="OrthoDB" id="463671at2"/>
<feature type="transmembrane region" description="Helical" evidence="1">
    <location>
        <begin position="57"/>
        <end position="80"/>
    </location>
</feature>
<keyword evidence="1" id="KW-1133">Transmembrane helix</keyword>
<keyword evidence="1" id="KW-0472">Membrane</keyword>
<feature type="transmembrane region" description="Helical" evidence="1">
    <location>
        <begin position="92"/>
        <end position="112"/>
    </location>
</feature>
<evidence type="ECO:0000256" key="1">
    <source>
        <dbReference type="SAM" id="Phobius"/>
    </source>
</evidence>
<comment type="caution">
    <text evidence="2">The sequence shown here is derived from an EMBL/GenBank/DDBJ whole genome shotgun (WGS) entry which is preliminary data.</text>
</comment>